<organism evidence="1 2">
    <name type="scientific">Ilex paraguariensis</name>
    <name type="common">yerba mate</name>
    <dbReference type="NCBI Taxonomy" id="185542"/>
    <lineage>
        <taxon>Eukaryota</taxon>
        <taxon>Viridiplantae</taxon>
        <taxon>Streptophyta</taxon>
        <taxon>Embryophyta</taxon>
        <taxon>Tracheophyta</taxon>
        <taxon>Spermatophyta</taxon>
        <taxon>Magnoliopsida</taxon>
        <taxon>eudicotyledons</taxon>
        <taxon>Gunneridae</taxon>
        <taxon>Pentapetalae</taxon>
        <taxon>asterids</taxon>
        <taxon>campanulids</taxon>
        <taxon>Aquifoliales</taxon>
        <taxon>Aquifoliaceae</taxon>
        <taxon>Ilex</taxon>
    </lineage>
</organism>
<dbReference type="Proteomes" id="UP001642360">
    <property type="component" value="Unassembled WGS sequence"/>
</dbReference>
<evidence type="ECO:0000313" key="2">
    <source>
        <dbReference type="Proteomes" id="UP001642360"/>
    </source>
</evidence>
<evidence type="ECO:0000313" key="1">
    <source>
        <dbReference type="EMBL" id="CAK9154235.1"/>
    </source>
</evidence>
<keyword evidence="2" id="KW-1185">Reference proteome</keyword>
<reference evidence="1 2" key="1">
    <citation type="submission" date="2024-02" db="EMBL/GenBank/DDBJ databases">
        <authorList>
            <person name="Vignale AGUSTIN F."/>
            <person name="Sosa J E."/>
            <person name="Modenutti C."/>
        </authorList>
    </citation>
    <scope>NUCLEOTIDE SEQUENCE [LARGE SCALE GENOMIC DNA]</scope>
</reference>
<comment type="caution">
    <text evidence="1">The sequence shown here is derived from an EMBL/GenBank/DDBJ whole genome shotgun (WGS) entry which is preliminary data.</text>
</comment>
<name>A0ABC8SAT1_9AQUA</name>
<gene>
    <name evidence="1" type="ORF">ILEXP_LOCUS22543</name>
</gene>
<dbReference type="AlphaFoldDB" id="A0ABC8SAT1"/>
<accession>A0ABC8SAT1</accession>
<sequence length="114" mass="12655">MLIACGTPAFCYQLARWGVNILEQYQLLISVNCLALYEGCSGLELLIPSTGQLCMFLSREVRCWINIASLFLESDMNVEAYRRICPLSAKQSAHLVPALNACNTSSAKNDPKEH</sequence>
<proteinExistence type="predicted"/>
<protein>
    <submittedName>
        <fullName evidence="1">Uncharacterized protein</fullName>
    </submittedName>
</protein>
<dbReference type="EMBL" id="CAUOFW020002502">
    <property type="protein sequence ID" value="CAK9154235.1"/>
    <property type="molecule type" value="Genomic_DNA"/>
</dbReference>